<evidence type="ECO:0000256" key="1">
    <source>
        <dbReference type="SAM" id="MobiDB-lite"/>
    </source>
</evidence>
<accession>W6Z071</accession>
<proteinExistence type="predicted"/>
<feature type="region of interest" description="Disordered" evidence="1">
    <location>
        <begin position="90"/>
        <end position="110"/>
    </location>
</feature>
<dbReference type="HOGENOM" id="CLU_1927230_0_0_1"/>
<name>W6Z071_COCMI</name>
<dbReference type="KEGG" id="bor:COCMIDRAFT_26730"/>
<evidence type="ECO:0000313" key="2">
    <source>
        <dbReference type="EMBL" id="EUC45057.1"/>
    </source>
</evidence>
<sequence>MPLVTSSRKTMSLQMSTKPSMHLFMDKNIRTKYRPHRNSRVQHQYDGDHVPPNPPTINSTQYDPPPMKHDLQPPSFFASSSETLVLAILTGTRRDKNKQRQHGTDSFRHYPLRSVSQLLLQTISSTSHNSP</sequence>
<dbReference type="RefSeq" id="XP_007688428.1">
    <property type="nucleotide sequence ID" value="XM_007690238.1"/>
</dbReference>
<gene>
    <name evidence="2" type="ORF">COCMIDRAFT_26730</name>
</gene>
<evidence type="ECO:0000313" key="3">
    <source>
        <dbReference type="Proteomes" id="UP000054032"/>
    </source>
</evidence>
<protein>
    <submittedName>
        <fullName evidence="2">Uncharacterized protein</fullName>
    </submittedName>
</protein>
<organism evidence="2 3">
    <name type="scientific">Bipolaris oryzae ATCC 44560</name>
    <dbReference type="NCBI Taxonomy" id="930090"/>
    <lineage>
        <taxon>Eukaryota</taxon>
        <taxon>Fungi</taxon>
        <taxon>Dikarya</taxon>
        <taxon>Ascomycota</taxon>
        <taxon>Pezizomycotina</taxon>
        <taxon>Dothideomycetes</taxon>
        <taxon>Pleosporomycetidae</taxon>
        <taxon>Pleosporales</taxon>
        <taxon>Pleosporineae</taxon>
        <taxon>Pleosporaceae</taxon>
        <taxon>Bipolaris</taxon>
    </lineage>
</organism>
<feature type="region of interest" description="Disordered" evidence="1">
    <location>
        <begin position="42"/>
        <end position="74"/>
    </location>
</feature>
<keyword evidence="3" id="KW-1185">Reference proteome</keyword>
<dbReference type="AlphaFoldDB" id="W6Z071"/>
<dbReference type="GeneID" id="19120984"/>
<dbReference type="Proteomes" id="UP000054032">
    <property type="component" value="Unassembled WGS sequence"/>
</dbReference>
<dbReference type="EMBL" id="KI963992">
    <property type="protein sequence ID" value="EUC45057.1"/>
    <property type="molecule type" value="Genomic_DNA"/>
</dbReference>
<reference evidence="2 3" key="1">
    <citation type="journal article" date="2013" name="PLoS Genet.">
        <title>Comparative genome structure, secondary metabolite, and effector coding capacity across Cochliobolus pathogens.</title>
        <authorList>
            <person name="Condon B.J."/>
            <person name="Leng Y."/>
            <person name="Wu D."/>
            <person name="Bushley K.E."/>
            <person name="Ohm R.A."/>
            <person name="Otillar R."/>
            <person name="Martin J."/>
            <person name="Schackwitz W."/>
            <person name="Grimwood J."/>
            <person name="MohdZainudin N."/>
            <person name="Xue C."/>
            <person name="Wang R."/>
            <person name="Manning V.A."/>
            <person name="Dhillon B."/>
            <person name="Tu Z.J."/>
            <person name="Steffenson B.J."/>
            <person name="Salamov A."/>
            <person name="Sun H."/>
            <person name="Lowry S."/>
            <person name="LaButti K."/>
            <person name="Han J."/>
            <person name="Copeland A."/>
            <person name="Lindquist E."/>
            <person name="Barry K."/>
            <person name="Schmutz J."/>
            <person name="Baker S.E."/>
            <person name="Ciuffetti L.M."/>
            <person name="Grigoriev I.V."/>
            <person name="Zhong S."/>
            <person name="Turgeon B.G."/>
        </authorList>
    </citation>
    <scope>NUCLEOTIDE SEQUENCE [LARGE SCALE GENOMIC DNA]</scope>
    <source>
        <strain evidence="2 3">ATCC 44560</strain>
    </source>
</reference>